<sequence length="224" mass="25822">MIYPSFTCYTQADIDQLPDLHPMLLYLYPKEPLTIQPSATDHVFCTGCHSRFEWIRDLCVQCVQTHTDFTFVRTGSELIVNGRLYHIPADQQIPQARKAGIDYHPLDPLFERLSRSAFRSRFHLGSKETAYIQAKGIETIQHHAYDLIGRRLAPAEPEHDGKQTPMRGHPVFIAQHATGTCCRSCLYKWHHIAKGSALSAAQQDYVIAVLMEWIYRELKKKQER</sequence>
<evidence type="ECO:0000313" key="2">
    <source>
        <dbReference type="Proteomes" id="UP000539953"/>
    </source>
</evidence>
<protein>
    <recommendedName>
        <fullName evidence="3">DUF4186 domain-containing protein</fullName>
    </recommendedName>
</protein>
<dbReference type="Pfam" id="PF13811">
    <property type="entry name" value="DUF4186"/>
    <property type="match status" value="1"/>
</dbReference>
<proteinExistence type="predicted"/>
<accession>A0A7W8CYV5</accession>
<dbReference type="Proteomes" id="UP000539953">
    <property type="component" value="Unassembled WGS sequence"/>
</dbReference>
<organism evidence="1 2">
    <name type="scientific">Catenisphaera adipataccumulans</name>
    <dbReference type="NCBI Taxonomy" id="700500"/>
    <lineage>
        <taxon>Bacteria</taxon>
        <taxon>Bacillati</taxon>
        <taxon>Bacillota</taxon>
        <taxon>Erysipelotrichia</taxon>
        <taxon>Erysipelotrichales</taxon>
        <taxon>Erysipelotrichaceae</taxon>
        <taxon>Catenisphaera</taxon>
    </lineage>
</organism>
<evidence type="ECO:0008006" key="3">
    <source>
        <dbReference type="Google" id="ProtNLM"/>
    </source>
</evidence>
<keyword evidence="2" id="KW-1185">Reference proteome</keyword>
<evidence type="ECO:0000313" key="1">
    <source>
        <dbReference type="EMBL" id="MBB5182480.1"/>
    </source>
</evidence>
<dbReference type="RefSeq" id="WP_246346019.1">
    <property type="nucleotide sequence ID" value="NZ_JACHHK010000002.1"/>
</dbReference>
<dbReference type="AlphaFoldDB" id="A0A7W8CYV5"/>
<dbReference type="EMBL" id="JACHHK010000002">
    <property type="protein sequence ID" value="MBB5182480.1"/>
    <property type="molecule type" value="Genomic_DNA"/>
</dbReference>
<dbReference type="InterPro" id="IPR020378">
    <property type="entry name" value="DUF4186"/>
</dbReference>
<name>A0A7W8CYV5_9FIRM</name>
<comment type="caution">
    <text evidence="1">The sequence shown here is derived from an EMBL/GenBank/DDBJ whole genome shotgun (WGS) entry which is preliminary data.</text>
</comment>
<reference evidence="1 2" key="1">
    <citation type="submission" date="2020-08" db="EMBL/GenBank/DDBJ databases">
        <title>Genomic Encyclopedia of Type Strains, Phase IV (KMG-IV): sequencing the most valuable type-strain genomes for metagenomic binning, comparative biology and taxonomic classification.</title>
        <authorList>
            <person name="Goeker M."/>
        </authorList>
    </citation>
    <scope>NUCLEOTIDE SEQUENCE [LARGE SCALE GENOMIC DNA]</scope>
    <source>
        <strain evidence="1 2">DSM 25799</strain>
    </source>
</reference>
<gene>
    <name evidence="1" type="ORF">HNQ47_000499</name>
</gene>